<feature type="region of interest" description="Disordered" evidence="1">
    <location>
        <begin position="52"/>
        <end position="79"/>
    </location>
</feature>
<evidence type="ECO:0000256" key="1">
    <source>
        <dbReference type="SAM" id="MobiDB-lite"/>
    </source>
</evidence>
<comment type="caution">
    <text evidence="2">The sequence shown here is derived from an EMBL/GenBank/DDBJ whole genome shotgun (WGS) entry which is preliminary data.</text>
</comment>
<dbReference type="EMBL" id="JBHLZP010000191">
    <property type="protein sequence ID" value="MFB9835303.1"/>
    <property type="molecule type" value="Genomic_DNA"/>
</dbReference>
<reference evidence="2 3" key="1">
    <citation type="submission" date="2024-09" db="EMBL/GenBank/DDBJ databases">
        <authorList>
            <person name="Sun Q."/>
            <person name="Mori K."/>
        </authorList>
    </citation>
    <scope>NUCLEOTIDE SEQUENCE [LARGE SCALE GENOMIC DNA]</scope>
    <source>
        <strain evidence="2 3">TBRC 0563</strain>
    </source>
</reference>
<protein>
    <submittedName>
        <fullName evidence="2">Uncharacterized protein</fullName>
    </submittedName>
</protein>
<evidence type="ECO:0000313" key="3">
    <source>
        <dbReference type="Proteomes" id="UP001589627"/>
    </source>
</evidence>
<organism evidence="2 3">
    <name type="scientific">Actinoallomurus acaciae</name>
    <dbReference type="NCBI Taxonomy" id="502577"/>
    <lineage>
        <taxon>Bacteria</taxon>
        <taxon>Bacillati</taxon>
        <taxon>Actinomycetota</taxon>
        <taxon>Actinomycetes</taxon>
        <taxon>Streptosporangiales</taxon>
        <taxon>Thermomonosporaceae</taxon>
        <taxon>Actinoallomurus</taxon>
    </lineage>
</organism>
<sequence>KDLDLAGPGRPANADLALVPRHPRTGETWPHAGGTVPLAAEVWAYLARHHDRRPVPGAGRLPDDARRDDPPPLLPSTRFRPDRRVFLQTLARLPEVREPWLRAIHDRVRNRAHDRTDPFW</sequence>
<feature type="compositionally biased region" description="Basic and acidic residues" evidence="1">
    <location>
        <begin position="61"/>
        <end position="70"/>
    </location>
</feature>
<evidence type="ECO:0000313" key="2">
    <source>
        <dbReference type="EMBL" id="MFB9835303.1"/>
    </source>
</evidence>
<name>A0ABV5YJV3_9ACTN</name>
<dbReference type="Proteomes" id="UP001589627">
    <property type="component" value="Unassembled WGS sequence"/>
</dbReference>
<feature type="non-terminal residue" evidence="2">
    <location>
        <position position="1"/>
    </location>
</feature>
<gene>
    <name evidence="2" type="ORF">ACFFNX_24280</name>
</gene>
<accession>A0ABV5YJV3</accession>
<proteinExistence type="predicted"/>
<keyword evidence="3" id="KW-1185">Reference proteome</keyword>